<dbReference type="GO" id="GO:0000785">
    <property type="term" value="C:chromatin"/>
    <property type="evidence" value="ECO:0007669"/>
    <property type="project" value="TreeGrafter"/>
</dbReference>
<keyword evidence="6" id="KW-0862">Zinc</keyword>
<dbReference type="GO" id="GO:0000122">
    <property type="term" value="P:negative regulation of transcription by RNA polymerase II"/>
    <property type="evidence" value="ECO:0007669"/>
    <property type="project" value="UniProtKB-ARBA"/>
</dbReference>
<comment type="subcellular location">
    <subcellularLocation>
        <location evidence="1">Nucleus</location>
    </subcellularLocation>
</comment>
<dbReference type="InterPro" id="IPR036236">
    <property type="entry name" value="Znf_C2H2_sf"/>
</dbReference>
<evidence type="ECO:0000256" key="1">
    <source>
        <dbReference type="ARBA" id="ARBA00004123"/>
    </source>
</evidence>
<dbReference type="PROSITE" id="PS00028">
    <property type="entry name" value="ZINC_FINGER_C2H2_1"/>
    <property type="match status" value="2"/>
</dbReference>
<dbReference type="EMBL" id="CP048984">
    <property type="protein sequence ID" value="QID78070.1"/>
    <property type="molecule type" value="Genomic_DNA"/>
</dbReference>
<dbReference type="GO" id="GO:0043709">
    <property type="term" value="P:cell adhesion involved in single-species biofilm formation"/>
    <property type="evidence" value="ECO:0007669"/>
    <property type="project" value="UniProtKB-ARBA"/>
</dbReference>
<dbReference type="GO" id="GO:0000978">
    <property type="term" value="F:RNA polymerase II cis-regulatory region sequence-specific DNA binding"/>
    <property type="evidence" value="ECO:0007669"/>
    <property type="project" value="TreeGrafter"/>
</dbReference>
<evidence type="ECO:0000313" key="10">
    <source>
        <dbReference type="EMBL" id="QID78070.1"/>
    </source>
</evidence>
<dbReference type="InterPro" id="IPR013087">
    <property type="entry name" value="Znf_C2H2_type"/>
</dbReference>
<keyword evidence="3" id="KW-0479">Metal-binding</keyword>
<proteinExistence type="predicted"/>
<organism evidence="10 11">
    <name type="scientific">Saccharomyces pastorianus</name>
    <name type="common">Lager yeast</name>
    <name type="synonym">Saccharomyces cerevisiae x Saccharomyces eubayanus</name>
    <dbReference type="NCBI Taxonomy" id="27292"/>
    <lineage>
        <taxon>Eukaryota</taxon>
        <taxon>Fungi</taxon>
        <taxon>Dikarya</taxon>
        <taxon>Ascomycota</taxon>
        <taxon>Saccharomycotina</taxon>
        <taxon>Saccharomycetes</taxon>
        <taxon>Saccharomycetales</taxon>
        <taxon>Saccharomycetaceae</taxon>
        <taxon>Saccharomyces</taxon>
    </lineage>
</organism>
<feature type="domain" description="C2H2-type" evidence="9">
    <location>
        <begin position="181"/>
        <end position="210"/>
    </location>
</feature>
<dbReference type="SMART" id="SM00355">
    <property type="entry name" value="ZnF_C2H2"/>
    <property type="match status" value="2"/>
</dbReference>
<feature type="domain" description="C2H2-type" evidence="9">
    <location>
        <begin position="153"/>
        <end position="180"/>
    </location>
</feature>
<dbReference type="SUPFAM" id="SSF57667">
    <property type="entry name" value="beta-beta-alpha zinc fingers"/>
    <property type="match status" value="1"/>
</dbReference>
<dbReference type="PANTHER" id="PTHR14003">
    <property type="entry name" value="TRANSCRIPTIONAL REPRESSOR PROTEIN YY"/>
    <property type="match status" value="1"/>
</dbReference>
<evidence type="ECO:0000256" key="4">
    <source>
        <dbReference type="ARBA" id="ARBA00022737"/>
    </source>
</evidence>
<keyword evidence="7" id="KW-0539">Nucleus</keyword>
<keyword evidence="2" id="KW-0678">Repressor</keyword>
<evidence type="ECO:0000256" key="6">
    <source>
        <dbReference type="ARBA" id="ARBA00022833"/>
    </source>
</evidence>
<dbReference type="GO" id="GO:0008270">
    <property type="term" value="F:zinc ion binding"/>
    <property type="evidence" value="ECO:0007669"/>
    <property type="project" value="UniProtKB-KW"/>
</dbReference>
<dbReference type="OrthoDB" id="6365676at2759"/>
<dbReference type="GO" id="GO:2000221">
    <property type="term" value="P:negative regulation of pseudohyphal growth"/>
    <property type="evidence" value="ECO:0007669"/>
    <property type="project" value="UniProtKB-ARBA"/>
</dbReference>
<keyword evidence="11" id="KW-1185">Reference proteome</keyword>
<dbReference type="PROSITE" id="PS50157">
    <property type="entry name" value="ZINC_FINGER_C2H2_2"/>
    <property type="match status" value="2"/>
</dbReference>
<dbReference type="PANTHER" id="PTHR14003:SF19">
    <property type="entry name" value="YY2 TRANSCRIPTION FACTOR"/>
    <property type="match status" value="1"/>
</dbReference>
<evidence type="ECO:0000259" key="9">
    <source>
        <dbReference type="PROSITE" id="PS50157"/>
    </source>
</evidence>
<evidence type="ECO:0000256" key="7">
    <source>
        <dbReference type="ARBA" id="ARBA00023242"/>
    </source>
</evidence>
<dbReference type="Gene3D" id="3.30.160.60">
    <property type="entry name" value="Classic Zinc Finger"/>
    <property type="match status" value="2"/>
</dbReference>
<dbReference type="Proteomes" id="UP000501346">
    <property type="component" value="Chromosome ScII"/>
</dbReference>
<accession>A0A6C1DN56</accession>
<sequence length="220" mass="24979">MSIGYKDNLMSTILAKDRKCEFPINFECSPSQITLMPEMFSFNNERKYQTLIPLMKTSHLIDDDLKDKLNKCAFDFFSGKQANRTSDGTISRLTASGKTSPILPLQNINIVKAENTGNGKSDPYGSIKISKPTKTVIKLKSTKTNTAGQRTRHFCKICSTGFTTSGHLSRHNRIHTGEKNHICPHEGCGQRFSRHDNCNQHYRTHANKKKRNWKRREASS</sequence>
<dbReference type="GO" id="GO:0005667">
    <property type="term" value="C:transcription regulator complex"/>
    <property type="evidence" value="ECO:0007669"/>
    <property type="project" value="TreeGrafter"/>
</dbReference>
<dbReference type="GO" id="GO:0005634">
    <property type="term" value="C:nucleus"/>
    <property type="evidence" value="ECO:0007669"/>
    <property type="project" value="UniProtKB-SubCell"/>
</dbReference>
<name>A0A6C1DN56_SACPS</name>
<dbReference type="GO" id="GO:2000218">
    <property type="term" value="P:negative regulation of invasive growth in response to glucose limitation"/>
    <property type="evidence" value="ECO:0007669"/>
    <property type="project" value="UniProtKB-ARBA"/>
</dbReference>
<evidence type="ECO:0000313" key="11">
    <source>
        <dbReference type="Proteomes" id="UP000501346"/>
    </source>
</evidence>
<evidence type="ECO:0000256" key="5">
    <source>
        <dbReference type="ARBA" id="ARBA00022771"/>
    </source>
</evidence>
<evidence type="ECO:0000256" key="2">
    <source>
        <dbReference type="ARBA" id="ARBA00022491"/>
    </source>
</evidence>
<reference evidence="10 11" key="1">
    <citation type="journal article" date="2019" name="BMC Genomics">
        <title>Chromosome level assembly and comparative genome analysis confirm lager-brewing yeasts originated from a single hybridization.</title>
        <authorList>
            <person name="Salazar A.N."/>
            <person name="Gorter de Vries A.R."/>
            <person name="van den Broek M."/>
            <person name="Brouwers N."/>
            <person name="de la Torre Cortes P."/>
            <person name="Kuijpers N.G.A."/>
            <person name="Daran J.G."/>
            <person name="Abeel T."/>
        </authorList>
    </citation>
    <scope>NUCLEOTIDE SEQUENCE [LARGE SCALE GENOMIC DNA]</scope>
    <source>
        <strain evidence="10 11">CBS 1483</strain>
    </source>
</reference>
<gene>
    <name evidence="10" type="primary">NRG2_1</name>
    <name evidence="10" type="ORF">GRS66_000271</name>
</gene>
<protein>
    <submittedName>
        <fullName evidence="10">Negative regulator of glucose-controlled proteins</fullName>
    </submittedName>
</protein>
<dbReference type="AlphaFoldDB" id="A0A6C1DN56"/>
<dbReference type="GO" id="GO:0000981">
    <property type="term" value="F:DNA-binding transcription factor activity, RNA polymerase II-specific"/>
    <property type="evidence" value="ECO:0007669"/>
    <property type="project" value="TreeGrafter"/>
</dbReference>
<keyword evidence="5 8" id="KW-0863">Zinc-finger</keyword>
<dbReference type="FunFam" id="3.30.160.60:FF:001382">
    <property type="entry name" value="Transcriptional repressor"/>
    <property type="match status" value="1"/>
</dbReference>
<keyword evidence="4" id="KW-0677">Repeat</keyword>
<evidence type="ECO:0000256" key="8">
    <source>
        <dbReference type="PROSITE-ProRule" id="PRU00042"/>
    </source>
</evidence>
<evidence type="ECO:0000256" key="3">
    <source>
        <dbReference type="ARBA" id="ARBA00022723"/>
    </source>
</evidence>